<organism evidence="3 4">
    <name type="scientific">Rotaria magnacalcarata</name>
    <dbReference type="NCBI Taxonomy" id="392030"/>
    <lineage>
        <taxon>Eukaryota</taxon>
        <taxon>Metazoa</taxon>
        <taxon>Spiralia</taxon>
        <taxon>Gnathifera</taxon>
        <taxon>Rotifera</taxon>
        <taxon>Eurotatoria</taxon>
        <taxon>Bdelloidea</taxon>
        <taxon>Philodinida</taxon>
        <taxon>Philodinidae</taxon>
        <taxon>Rotaria</taxon>
    </lineage>
</organism>
<accession>A0A817A4C6</accession>
<dbReference type="PROSITE" id="PS50994">
    <property type="entry name" value="INTEGRASE"/>
    <property type="match status" value="1"/>
</dbReference>
<dbReference type="Gene3D" id="3.30.420.10">
    <property type="entry name" value="Ribonuclease H-like superfamily/Ribonuclease H"/>
    <property type="match status" value="1"/>
</dbReference>
<sequence>KAFYVPIKNRLASTLIKAFEEKIKPHLLGGHISTLRLDNAREHHSKDFVDYFKNQGTKIIYGIPNKSSSGGIVERFNGNLKERLKMKPNTISNQDWIKYHGTIVEDYNNTFHDTSGQTPNRRFIDRFPETYPTFKMNTEQRKKLIESMPIHSYFRVGEKVLFQIPRVGRLNVDALKPYYEGLYTIRKITVPNKCFIIQHDIHKDIKKRADHDQLRKFKTPPKYLQNLAIFQELMMPYHPKHLNPNNDQIEKTSLKIANNTVNMLPTNTVTITTENKPERTEERPMWKIMELQKPNTDSDRESTESDSSLDGKTLTRTSTRSQSSMIKRKISLENKKKLLKKLEENRSKIEKPSKLKEKMEKLHEKVRLKETIPKYFSKKADQLIGTSTGTESALEEAKEEHSVTPPQMKIPDIPSIKKFSGNSLNNLTDNQLKAMLSPDSLSDDHPFVSADRVSRRLEFEGHEGGWVDEQFKTVNVLPLRKKLIDKTLSKINKNKKGRRSTYTIKTHGMRTRLDLICYNLDMKLGYYENLPM</sequence>
<feature type="domain" description="Integrase catalytic" evidence="2">
    <location>
        <begin position="1"/>
        <end position="127"/>
    </location>
</feature>
<dbReference type="Proteomes" id="UP000663887">
    <property type="component" value="Unassembled WGS sequence"/>
</dbReference>
<comment type="caution">
    <text evidence="3">The sequence shown here is derived from an EMBL/GenBank/DDBJ whole genome shotgun (WGS) entry which is preliminary data.</text>
</comment>
<feature type="compositionally biased region" description="Low complexity" evidence="1">
    <location>
        <begin position="305"/>
        <end position="324"/>
    </location>
</feature>
<feature type="region of interest" description="Disordered" evidence="1">
    <location>
        <begin position="274"/>
        <end position="332"/>
    </location>
</feature>
<evidence type="ECO:0000313" key="4">
    <source>
        <dbReference type="Proteomes" id="UP000663887"/>
    </source>
</evidence>
<dbReference type="AlphaFoldDB" id="A0A817A4C6"/>
<evidence type="ECO:0000256" key="1">
    <source>
        <dbReference type="SAM" id="MobiDB-lite"/>
    </source>
</evidence>
<dbReference type="InterPro" id="IPR012337">
    <property type="entry name" value="RNaseH-like_sf"/>
</dbReference>
<dbReference type="GO" id="GO:0015074">
    <property type="term" value="P:DNA integration"/>
    <property type="evidence" value="ECO:0007669"/>
    <property type="project" value="InterPro"/>
</dbReference>
<evidence type="ECO:0000259" key="2">
    <source>
        <dbReference type="PROSITE" id="PS50994"/>
    </source>
</evidence>
<dbReference type="InterPro" id="IPR001584">
    <property type="entry name" value="Integrase_cat-core"/>
</dbReference>
<feature type="non-terminal residue" evidence="3">
    <location>
        <position position="1"/>
    </location>
</feature>
<dbReference type="EMBL" id="CAJNRG010017952">
    <property type="protein sequence ID" value="CAF2243641.1"/>
    <property type="molecule type" value="Genomic_DNA"/>
</dbReference>
<protein>
    <recommendedName>
        <fullName evidence="2">Integrase catalytic domain-containing protein</fullName>
    </recommendedName>
</protein>
<dbReference type="GO" id="GO:0003676">
    <property type="term" value="F:nucleic acid binding"/>
    <property type="evidence" value="ECO:0007669"/>
    <property type="project" value="InterPro"/>
</dbReference>
<name>A0A817A4C6_9BILA</name>
<proteinExistence type="predicted"/>
<feature type="compositionally biased region" description="Basic and acidic residues" evidence="1">
    <location>
        <begin position="275"/>
        <end position="285"/>
    </location>
</feature>
<evidence type="ECO:0000313" key="3">
    <source>
        <dbReference type="EMBL" id="CAF2243641.1"/>
    </source>
</evidence>
<gene>
    <name evidence="3" type="ORF">XDN619_LOCUS34944</name>
</gene>
<dbReference type="InterPro" id="IPR036397">
    <property type="entry name" value="RNaseH_sf"/>
</dbReference>
<reference evidence="3" key="1">
    <citation type="submission" date="2021-02" db="EMBL/GenBank/DDBJ databases">
        <authorList>
            <person name="Nowell W R."/>
        </authorList>
    </citation>
    <scope>NUCLEOTIDE SEQUENCE</scope>
</reference>
<dbReference type="SUPFAM" id="SSF53098">
    <property type="entry name" value="Ribonuclease H-like"/>
    <property type="match status" value="1"/>
</dbReference>